<keyword evidence="3 6" id="KW-0812">Transmembrane</keyword>
<evidence type="ECO:0000256" key="1">
    <source>
        <dbReference type="ARBA" id="ARBA00004141"/>
    </source>
</evidence>
<feature type="transmembrane region" description="Helical" evidence="6">
    <location>
        <begin position="50"/>
        <end position="71"/>
    </location>
</feature>
<keyword evidence="4 6" id="KW-1133">Transmembrane helix</keyword>
<feature type="transmembrane region" description="Helical" evidence="6">
    <location>
        <begin position="23"/>
        <end position="41"/>
    </location>
</feature>
<dbReference type="InterPro" id="IPR037185">
    <property type="entry name" value="EmrE-like"/>
</dbReference>
<dbReference type="RefSeq" id="WP_246047519.1">
    <property type="nucleotide sequence ID" value="NZ_CP039704.1"/>
</dbReference>
<comment type="subcellular location">
    <subcellularLocation>
        <location evidence="1">Membrane</location>
        <topology evidence="1">Multi-pass membrane protein</topology>
    </subcellularLocation>
</comment>
<name>A0A4D7C3Q6_9SPHN</name>
<dbReference type="PANTHER" id="PTHR32322">
    <property type="entry name" value="INNER MEMBRANE TRANSPORTER"/>
    <property type="match status" value="1"/>
</dbReference>
<evidence type="ECO:0000256" key="3">
    <source>
        <dbReference type="ARBA" id="ARBA00022692"/>
    </source>
</evidence>
<gene>
    <name evidence="8" type="ORF">E6W36_09750</name>
</gene>
<feature type="transmembrane region" description="Helical" evidence="6">
    <location>
        <begin position="116"/>
        <end position="136"/>
    </location>
</feature>
<dbReference type="AlphaFoldDB" id="A0A4D7C3Q6"/>
<evidence type="ECO:0000313" key="8">
    <source>
        <dbReference type="EMBL" id="QCI79711.1"/>
    </source>
</evidence>
<protein>
    <submittedName>
        <fullName evidence="8">DMT family transporter</fullName>
    </submittedName>
</protein>
<dbReference type="InterPro" id="IPR050638">
    <property type="entry name" value="AA-Vitamin_Transporters"/>
</dbReference>
<accession>A0A4D7C3Q6</accession>
<dbReference type="EMBL" id="CP039704">
    <property type="protein sequence ID" value="QCI79711.1"/>
    <property type="molecule type" value="Genomic_DNA"/>
</dbReference>
<keyword evidence="9" id="KW-1185">Reference proteome</keyword>
<dbReference type="Gene3D" id="1.10.3730.20">
    <property type="match status" value="1"/>
</dbReference>
<evidence type="ECO:0000259" key="7">
    <source>
        <dbReference type="Pfam" id="PF00892"/>
    </source>
</evidence>
<sequence length="182" mass="19792">MALAFLGVMIMSFDPALFRDVDGFLLVACASTCWAASTVVARRFGGVPPFALQAWLSMITWPVMLGASALFEHGQVAAVEAWGWQFWAFSLASAIMAGILGNGLIFWLVRKHPVALVTPFTLIAPIVTVILGVILLGEQLTARTILGTIVTLAGLLIITLRQRQRFLRTLEQPDAQRAREVA</sequence>
<dbReference type="Proteomes" id="UP000298714">
    <property type="component" value="Chromosome"/>
</dbReference>
<dbReference type="Pfam" id="PF00892">
    <property type="entry name" value="EamA"/>
    <property type="match status" value="1"/>
</dbReference>
<evidence type="ECO:0000256" key="4">
    <source>
        <dbReference type="ARBA" id="ARBA00022989"/>
    </source>
</evidence>
<feature type="transmembrane region" description="Helical" evidence="6">
    <location>
        <begin position="142"/>
        <end position="160"/>
    </location>
</feature>
<evidence type="ECO:0000256" key="5">
    <source>
        <dbReference type="ARBA" id="ARBA00023136"/>
    </source>
</evidence>
<proteinExistence type="inferred from homology"/>
<comment type="similarity">
    <text evidence="2">Belongs to the EamA transporter family.</text>
</comment>
<dbReference type="KEGG" id="hgn:E6W36_09750"/>
<dbReference type="PANTHER" id="PTHR32322:SF2">
    <property type="entry name" value="EAMA DOMAIN-CONTAINING PROTEIN"/>
    <property type="match status" value="1"/>
</dbReference>
<evidence type="ECO:0000256" key="6">
    <source>
        <dbReference type="SAM" id="Phobius"/>
    </source>
</evidence>
<keyword evidence="5 6" id="KW-0472">Membrane</keyword>
<dbReference type="SUPFAM" id="SSF103481">
    <property type="entry name" value="Multidrug resistance efflux transporter EmrE"/>
    <property type="match status" value="1"/>
</dbReference>
<evidence type="ECO:0000313" key="9">
    <source>
        <dbReference type="Proteomes" id="UP000298714"/>
    </source>
</evidence>
<feature type="domain" description="EamA" evidence="7">
    <location>
        <begin position="23"/>
        <end position="159"/>
    </location>
</feature>
<dbReference type="GO" id="GO:0016020">
    <property type="term" value="C:membrane"/>
    <property type="evidence" value="ECO:0007669"/>
    <property type="project" value="UniProtKB-SubCell"/>
</dbReference>
<dbReference type="InterPro" id="IPR000620">
    <property type="entry name" value="EamA_dom"/>
</dbReference>
<evidence type="ECO:0000256" key="2">
    <source>
        <dbReference type="ARBA" id="ARBA00007362"/>
    </source>
</evidence>
<reference evidence="9" key="1">
    <citation type="submission" date="2019-04" db="EMBL/GenBank/DDBJ databases">
        <title>Complete genome sequence of Sphingomonas sp. W1-2-3.</title>
        <authorList>
            <person name="Im W.T."/>
        </authorList>
    </citation>
    <scope>NUCLEOTIDE SEQUENCE [LARGE SCALE GENOMIC DNA]</scope>
    <source>
        <strain evidence="9">W1-2-3</strain>
    </source>
</reference>
<organism evidence="8 9">
    <name type="scientific">Hankyongella ginsenosidimutans</name>
    <dbReference type="NCBI Taxonomy" id="1763828"/>
    <lineage>
        <taxon>Bacteria</taxon>
        <taxon>Pseudomonadati</taxon>
        <taxon>Pseudomonadota</taxon>
        <taxon>Alphaproteobacteria</taxon>
        <taxon>Sphingomonadales</taxon>
        <taxon>Sphingomonadaceae</taxon>
        <taxon>Hankyongella</taxon>
    </lineage>
</organism>
<feature type="transmembrane region" description="Helical" evidence="6">
    <location>
        <begin position="86"/>
        <end position="109"/>
    </location>
</feature>